<feature type="domain" description="Small-subunit processome Utp12" evidence="8">
    <location>
        <begin position="539"/>
        <end position="655"/>
    </location>
</feature>
<sequence>MSSSQKSKKPKAKPPKSRPASTSAVAQLTVEDSPSQFTLSSFSPKGELFAFVSLAIDKHRLRVYDTTTNQSIAEHSIDSGRVTSIAWTTSDSSEEDEGHRKKRKRRKSQLESPSSSLPQCIALGLSTGQVHIFLPSQAKVIRTLSHPTSTSAIQSISVPSEDASEIWTSGADGSIRLWNFQQSELVSSSKSEERIPYSSIALRPSSGDEDNSTAILAANHSISLLSIPPSSPDAQKPRKAATFTGHASAVKTLLWDTHSRFLSSAEGDRFVYVWDIPSLSESSPAEGRVAVSLPLDSDVRHISLSHPSRTSLTSSQTIAAVSSSGKVSVLPLPSEFVQNAKAKQSVSSLTAKSSISISSKGGAESSIVNVTFVQGQDGKLRLARLASGVRLTFEVVEYLDATGDFIPTISLASSVSGIGLSASAEGINGAPNKRYVESNTLEVRSGLDLGQDATMDDIPSRTIDGELDTTLAELSLGQRLTALTGAPADGALQGSSSDEEDASNPKSSKSKAPEEDITQPTVPASSLTRTLIQALHSSDAGLLETCLAHSNANLIQNTVRRLPPQLAVPLVTSCVERLGRGKRVGRGKGGGAGAGAQRGTALIKWIRAVLIVHGGHLLTMPDLVARLAGLHQTLTTRLALQDSLLSLSGRLDMVISQIEMRSSAAPAPLPMPKKGKSKSKKKKAQQATTRYVEGESTEEEDDDEADGMDVEVESDDDAGSVEDVELGGGDDDDSDEEESGDDLEEDEDEEDDDEEDDEDDSEGEGGKLNGFIDDEADEFSGDDEDDESD</sequence>
<dbReference type="InterPro" id="IPR007148">
    <property type="entry name" value="SSU_processome_Utp12"/>
</dbReference>
<evidence type="ECO:0000256" key="6">
    <source>
        <dbReference type="PROSITE-ProRule" id="PRU00221"/>
    </source>
</evidence>
<evidence type="ECO:0000259" key="8">
    <source>
        <dbReference type="Pfam" id="PF04003"/>
    </source>
</evidence>
<accession>A0AAW0GX33</accession>
<evidence type="ECO:0000256" key="5">
    <source>
        <dbReference type="ARBA" id="ARBA00038335"/>
    </source>
</evidence>
<name>A0AAW0GX33_9APHY</name>
<keyword evidence="4" id="KW-0539">Nucleus</keyword>
<evidence type="ECO:0000313" key="9">
    <source>
        <dbReference type="EMBL" id="KAK7694201.1"/>
    </source>
</evidence>
<dbReference type="InterPro" id="IPR015943">
    <property type="entry name" value="WD40/YVTN_repeat-like_dom_sf"/>
</dbReference>
<feature type="region of interest" description="Disordered" evidence="7">
    <location>
        <begin position="487"/>
        <end position="525"/>
    </location>
</feature>
<evidence type="ECO:0000256" key="2">
    <source>
        <dbReference type="ARBA" id="ARBA00022574"/>
    </source>
</evidence>
<dbReference type="GO" id="GO:0000462">
    <property type="term" value="P:maturation of SSU-rRNA from tricistronic rRNA transcript (SSU-rRNA, 5.8S rRNA, LSU-rRNA)"/>
    <property type="evidence" value="ECO:0007669"/>
    <property type="project" value="TreeGrafter"/>
</dbReference>
<dbReference type="Pfam" id="PF04003">
    <property type="entry name" value="Utp12"/>
    <property type="match status" value="1"/>
</dbReference>
<comment type="subcellular location">
    <subcellularLocation>
        <location evidence="1">Nucleus</location>
    </subcellularLocation>
</comment>
<keyword evidence="3" id="KW-0677">Repeat</keyword>
<feature type="compositionally biased region" description="Acidic residues" evidence="7">
    <location>
        <begin position="695"/>
        <end position="763"/>
    </location>
</feature>
<reference evidence="9 10" key="1">
    <citation type="submission" date="2022-09" db="EMBL/GenBank/DDBJ databases">
        <authorList>
            <person name="Palmer J.M."/>
        </authorList>
    </citation>
    <scope>NUCLEOTIDE SEQUENCE [LARGE SCALE GENOMIC DNA]</scope>
    <source>
        <strain evidence="9 10">DSM 7382</strain>
    </source>
</reference>
<evidence type="ECO:0000256" key="4">
    <source>
        <dbReference type="ARBA" id="ARBA00023242"/>
    </source>
</evidence>
<dbReference type="PANTHER" id="PTHR44267">
    <property type="entry name" value="WD REPEAT-CONTAINING PROTEIN 43"/>
    <property type="match status" value="1"/>
</dbReference>
<evidence type="ECO:0000256" key="1">
    <source>
        <dbReference type="ARBA" id="ARBA00004123"/>
    </source>
</evidence>
<dbReference type="InterPro" id="IPR036322">
    <property type="entry name" value="WD40_repeat_dom_sf"/>
</dbReference>
<proteinExistence type="inferred from homology"/>
<dbReference type="Proteomes" id="UP001385951">
    <property type="component" value="Unassembled WGS sequence"/>
</dbReference>
<organism evidence="9 10">
    <name type="scientific">Cerrena zonata</name>
    <dbReference type="NCBI Taxonomy" id="2478898"/>
    <lineage>
        <taxon>Eukaryota</taxon>
        <taxon>Fungi</taxon>
        <taxon>Dikarya</taxon>
        <taxon>Basidiomycota</taxon>
        <taxon>Agaricomycotina</taxon>
        <taxon>Agaricomycetes</taxon>
        <taxon>Polyporales</taxon>
        <taxon>Cerrenaceae</taxon>
        <taxon>Cerrena</taxon>
    </lineage>
</organism>
<feature type="region of interest" description="Disordered" evidence="7">
    <location>
        <begin position="88"/>
        <end position="115"/>
    </location>
</feature>
<feature type="repeat" description="WD" evidence="6">
    <location>
        <begin position="160"/>
        <end position="188"/>
    </location>
</feature>
<feature type="region of interest" description="Disordered" evidence="7">
    <location>
        <begin position="1"/>
        <end position="28"/>
    </location>
</feature>
<evidence type="ECO:0000256" key="3">
    <source>
        <dbReference type="ARBA" id="ARBA00022737"/>
    </source>
</evidence>
<dbReference type="GO" id="GO:0032040">
    <property type="term" value="C:small-subunit processome"/>
    <property type="evidence" value="ECO:0007669"/>
    <property type="project" value="UniProtKB-ARBA"/>
</dbReference>
<gene>
    <name evidence="9" type="ORF">QCA50_001381</name>
</gene>
<dbReference type="Pfam" id="PF00400">
    <property type="entry name" value="WD40"/>
    <property type="match status" value="1"/>
</dbReference>
<dbReference type="PROSITE" id="PS50294">
    <property type="entry name" value="WD_REPEATS_REGION"/>
    <property type="match status" value="1"/>
</dbReference>
<comment type="caution">
    <text evidence="9">The sequence shown here is derived from an EMBL/GenBank/DDBJ whole genome shotgun (WGS) entry which is preliminary data.</text>
</comment>
<dbReference type="PROSITE" id="PS00678">
    <property type="entry name" value="WD_REPEATS_1"/>
    <property type="match status" value="1"/>
</dbReference>
<evidence type="ECO:0000256" key="7">
    <source>
        <dbReference type="SAM" id="MobiDB-lite"/>
    </source>
</evidence>
<dbReference type="PROSITE" id="PS50082">
    <property type="entry name" value="WD_REPEATS_2"/>
    <property type="match status" value="2"/>
</dbReference>
<feature type="compositionally biased region" description="Acidic residues" evidence="7">
    <location>
        <begin position="772"/>
        <end position="789"/>
    </location>
</feature>
<keyword evidence="10" id="KW-1185">Reference proteome</keyword>
<feature type="compositionally biased region" description="Basic residues" evidence="7">
    <location>
        <begin position="673"/>
        <end position="684"/>
    </location>
</feature>
<dbReference type="Gene3D" id="2.130.10.10">
    <property type="entry name" value="YVTN repeat-like/Quinoprotein amine dehydrogenase"/>
    <property type="match status" value="2"/>
</dbReference>
<feature type="compositionally biased region" description="Basic residues" evidence="7">
    <location>
        <begin position="1"/>
        <end position="16"/>
    </location>
</feature>
<evidence type="ECO:0000313" key="10">
    <source>
        <dbReference type="Proteomes" id="UP001385951"/>
    </source>
</evidence>
<dbReference type="EMBL" id="JASBNA010000002">
    <property type="protein sequence ID" value="KAK7694201.1"/>
    <property type="molecule type" value="Genomic_DNA"/>
</dbReference>
<dbReference type="PANTHER" id="PTHR44267:SF1">
    <property type="entry name" value="WD REPEAT-CONTAINING PROTEIN 43"/>
    <property type="match status" value="1"/>
</dbReference>
<dbReference type="SUPFAM" id="SSF50978">
    <property type="entry name" value="WD40 repeat-like"/>
    <property type="match status" value="1"/>
</dbReference>
<dbReference type="InterPro" id="IPR001680">
    <property type="entry name" value="WD40_rpt"/>
</dbReference>
<dbReference type="SMART" id="SM00320">
    <property type="entry name" value="WD40"/>
    <property type="match status" value="3"/>
</dbReference>
<dbReference type="InterPro" id="IPR019775">
    <property type="entry name" value="WD40_repeat_CS"/>
</dbReference>
<dbReference type="AlphaFoldDB" id="A0AAW0GX33"/>
<feature type="region of interest" description="Disordered" evidence="7">
    <location>
        <begin position="665"/>
        <end position="789"/>
    </location>
</feature>
<protein>
    <recommendedName>
        <fullName evidence="8">Small-subunit processome Utp12 domain-containing protein</fullName>
    </recommendedName>
</protein>
<keyword evidence="2 6" id="KW-0853">WD repeat</keyword>
<dbReference type="InterPro" id="IPR052414">
    <property type="entry name" value="U3_snoRNA-assoc_WDR"/>
</dbReference>
<feature type="repeat" description="WD" evidence="6">
    <location>
        <begin position="243"/>
        <end position="284"/>
    </location>
</feature>
<comment type="similarity">
    <text evidence="5">Belongs to the UTP5 family.</text>
</comment>